<name>A0A4U9R001_HATHI</name>
<keyword evidence="2" id="KW-1185">Reference proteome</keyword>
<evidence type="ECO:0000313" key="1">
    <source>
        <dbReference type="EMBL" id="VTQ84259.1"/>
    </source>
</evidence>
<organism evidence="1 2">
    <name type="scientific">Hathewaya histolytica</name>
    <name type="common">Clostridium histolyticum</name>
    <dbReference type="NCBI Taxonomy" id="1498"/>
    <lineage>
        <taxon>Bacteria</taxon>
        <taxon>Bacillati</taxon>
        <taxon>Bacillota</taxon>
        <taxon>Clostridia</taxon>
        <taxon>Eubacteriales</taxon>
        <taxon>Clostridiaceae</taxon>
        <taxon>Hathewaya</taxon>
    </lineage>
</organism>
<evidence type="ECO:0000313" key="2">
    <source>
        <dbReference type="Proteomes" id="UP000308489"/>
    </source>
</evidence>
<proteinExistence type="predicted"/>
<gene>
    <name evidence="1" type="ORF">NCTC503_00508</name>
</gene>
<accession>A0A4U9R001</accession>
<dbReference type="Proteomes" id="UP000308489">
    <property type="component" value="Chromosome 1"/>
</dbReference>
<sequence>MPVGGGTINGRRYSQHAMERMAPNTPEVKAELYKRAKKIAKEKGLVPQTKEYSKFIYKYVDPRNIPPSVIEDAIKNTKPILGNRPDTFAHTTDSVKVIISGNSDIITVIPKQWRNDMYIKYDEYEMFELFNSEPVSIGSVEEGELIYSYKDNQDFSVTLFMNVYAQLAELTLSYKENIIFNSKLKEVKTIEKVDGVLIIHISDGKRIRLKFYPQVGVELLND</sequence>
<dbReference type="KEGG" id="hhw:NCTC503_00508"/>
<protein>
    <submittedName>
        <fullName evidence="1">Uncharacterized protein</fullName>
    </submittedName>
</protein>
<dbReference type="EMBL" id="LR590481">
    <property type="protein sequence ID" value="VTQ84259.1"/>
    <property type="molecule type" value="Genomic_DNA"/>
</dbReference>
<reference evidence="1 2" key="1">
    <citation type="submission" date="2019-05" db="EMBL/GenBank/DDBJ databases">
        <authorList>
            <consortium name="Pathogen Informatics"/>
        </authorList>
    </citation>
    <scope>NUCLEOTIDE SEQUENCE [LARGE SCALE GENOMIC DNA]</scope>
    <source>
        <strain evidence="1 2">NCTC503</strain>
    </source>
</reference>
<dbReference type="RefSeq" id="WP_243117927.1">
    <property type="nucleotide sequence ID" value="NZ_CBCRUQ010000009.1"/>
</dbReference>
<dbReference type="AlphaFoldDB" id="A0A4U9R001"/>